<dbReference type="AlphaFoldDB" id="A0A1T3MNL7"/>
<reference evidence="2 3" key="1">
    <citation type="submission" date="2016-06" db="EMBL/GenBank/DDBJ databases">
        <title>Revisiting the taxonomy of the Elizabethkingia Genus based on Whole-Genome Sequencing, Optical Mapping, and MALDI-TOF.</title>
        <authorList>
            <person name="Nicholson A.C."/>
        </authorList>
    </citation>
    <scope>NUCLEOTIDE SEQUENCE [LARGE SCALE GENOMIC DNA]</scope>
    <source>
        <strain evidence="2 3">G4070</strain>
    </source>
</reference>
<name>A0A1T3MNL7_9FLAO</name>
<gene>
    <name evidence="2" type="ORF">BAZ10_03220</name>
</gene>
<keyword evidence="1" id="KW-0812">Transmembrane</keyword>
<keyword evidence="1" id="KW-1133">Transmembrane helix</keyword>
<keyword evidence="1" id="KW-0472">Membrane</keyword>
<feature type="transmembrane region" description="Helical" evidence="1">
    <location>
        <begin position="69"/>
        <end position="89"/>
    </location>
</feature>
<organism evidence="2 3">
    <name type="scientific">Elizabethkingia occulta</name>
    <dbReference type="NCBI Taxonomy" id="1867263"/>
    <lineage>
        <taxon>Bacteria</taxon>
        <taxon>Pseudomonadati</taxon>
        <taxon>Bacteroidota</taxon>
        <taxon>Flavobacteriia</taxon>
        <taxon>Flavobacteriales</taxon>
        <taxon>Weeksellaceae</taxon>
        <taxon>Elizabethkingia</taxon>
    </lineage>
</organism>
<comment type="caution">
    <text evidence="2">The sequence shown here is derived from an EMBL/GenBank/DDBJ whole genome shotgun (WGS) entry which is preliminary data.</text>
</comment>
<evidence type="ECO:0000256" key="1">
    <source>
        <dbReference type="SAM" id="Phobius"/>
    </source>
</evidence>
<proteinExistence type="predicted"/>
<dbReference type="Proteomes" id="UP000190813">
    <property type="component" value="Unassembled WGS sequence"/>
</dbReference>
<keyword evidence="3" id="KW-1185">Reference proteome</keyword>
<protein>
    <submittedName>
        <fullName evidence="2">Uncharacterized protein</fullName>
    </submittedName>
</protein>
<sequence>MILVYTIVLITILQITAYILLDKYKLKNWKYLILVLILLIDISMPPDFFIEKDPNEIVKCGNQELGIKLFFMILGGTIAIITHFIYVMVMKYRVKNKKV</sequence>
<accession>A0A1T3MNL7</accession>
<dbReference type="RefSeq" id="WP_078771800.1">
    <property type="nucleotide sequence ID" value="NZ_CBCSBR010000015.1"/>
</dbReference>
<feature type="transmembrane region" description="Helical" evidence="1">
    <location>
        <begin position="31"/>
        <end position="49"/>
    </location>
</feature>
<evidence type="ECO:0000313" key="2">
    <source>
        <dbReference type="EMBL" id="OPC66252.1"/>
    </source>
</evidence>
<feature type="transmembrane region" description="Helical" evidence="1">
    <location>
        <begin position="6"/>
        <end position="24"/>
    </location>
</feature>
<evidence type="ECO:0000313" key="3">
    <source>
        <dbReference type="Proteomes" id="UP000190813"/>
    </source>
</evidence>
<dbReference type="EMBL" id="MAHX01000013">
    <property type="protein sequence ID" value="OPC66252.1"/>
    <property type="molecule type" value="Genomic_DNA"/>
</dbReference>